<dbReference type="InterPro" id="IPR009057">
    <property type="entry name" value="Homeodomain-like_sf"/>
</dbReference>
<evidence type="ECO:0000259" key="6">
    <source>
        <dbReference type="PROSITE" id="PS50977"/>
    </source>
</evidence>
<keyword evidence="2" id="KW-0805">Transcription regulation</keyword>
<dbReference type="Gene3D" id="1.10.357.10">
    <property type="entry name" value="Tetracycline Repressor, domain 2"/>
    <property type="match status" value="1"/>
</dbReference>
<sequence>MEVRERIIEEATKQFFQYGIRNVTMDDIAVSLGMSKRTVYETFKDKGTLVETCINDLTIREDKKVARVVNESANVIEAIFVFMREGTKAMNAINPVFFKDLEKLYPRLWKRVDTETKAKRLNLSARFLEKGIKEGLFRNDLNIEIIAKLFHEQMSILIDETIFPRDKYDHAEIFQNMIINFTRGISTSTGIQIIDKTLE</sequence>
<evidence type="ECO:0000313" key="8">
    <source>
        <dbReference type="Proteomes" id="UP000428260"/>
    </source>
</evidence>
<dbReference type="GO" id="GO:0003700">
    <property type="term" value="F:DNA-binding transcription factor activity"/>
    <property type="evidence" value="ECO:0007669"/>
    <property type="project" value="TreeGrafter"/>
</dbReference>
<dbReference type="InterPro" id="IPR050109">
    <property type="entry name" value="HTH-type_TetR-like_transc_reg"/>
</dbReference>
<protein>
    <submittedName>
        <fullName evidence="7">TetR family transcriptional regulator</fullName>
    </submittedName>
</protein>
<dbReference type="GO" id="GO:0000976">
    <property type="term" value="F:transcription cis-regulatory region binding"/>
    <property type="evidence" value="ECO:0007669"/>
    <property type="project" value="TreeGrafter"/>
</dbReference>
<gene>
    <name evidence="7" type="ORF">GM418_24310</name>
</gene>
<evidence type="ECO:0000313" key="7">
    <source>
        <dbReference type="EMBL" id="QGY46668.1"/>
    </source>
</evidence>
<dbReference type="PANTHER" id="PTHR30055:SF175">
    <property type="entry name" value="HTH-TYPE TRANSCRIPTIONAL REPRESSOR KSTR2"/>
    <property type="match status" value="1"/>
</dbReference>
<feature type="DNA-binding region" description="H-T-H motif" evidence="5">
    <location>
        <begin position="24"/>
        <end position="43"/>
    </location>
</feature>
<feature type="domain" description="HTH tetR-type" evidence="6">
    <location>
        <begin position="1"/>
        <end position="61"/>
    </location>
</feature>
<dbReference type="PANTHER" id="PTHR30055">
    <property type="entry name" value="HTH-TYPE TRANSCRIPTIONAL REGULATOR RUTR"/>
    <property type="match status" value="1"/>
</dbReference>
<dbReference type="InterPro" id="IPR001647">
    <property type="entry name" value="HTH_TetR"/>
</dbReference>
<keyword evidence="8" id="KW-1185">Reference proteome</keyword>
<dbReference type="Proteomes" id="UP000428260">
    <property type="component" value="Chromosome"/>
</dbReference>
<evidence type="ECO:0000256" key="2">
    <source>
        <dbReference type="ARBA" id="ARBA00023015"/>
    </source>
</evidence>
<dbReference type="SUPFAM" id="SSF46689">
    <property type="entry name" value="Homeodomain-like"/>
    <property type="match status" value="1"/>
</dbReference>
<evidence type="ECO:0000256" key="5">
    <source>
        <dbReference type="PROSITE-ProRule" id="PRU00335"/>
    </source>
</evidence>
<name>A0A6I6JZR5_9BACT</name>
<dbReference type="InterPro" id="IPR036271">
    <property type="entry name" value="Tet_transcr_reg_TetR-rel_C_sf"/>
</dbReference>
<evidence type="ECO:0000256" key="3">
    <source>
        <dbReference type="ARBA" id="ARBA00023125"/>
    </source>
</evidence>
<accession>A0A6I6JZR5</accession>
<dbReference type="EMBL" id="CP046401">
    <property type="protein sequence ID" value="QGY46668.1"/>
    <property type="molecule type" value="Genomic_DNA"/>
</dbReference>
<dbReference type="Gene3D" id="1.10.10.60">
    <property type="entry name" value="Homeodomain-like"/>
    <property type="match status" value="1"/>
</dbReference>
<dbReference type="KEGG" id="mcos:GM418_24310"/>
<dbReference type="SUPFAM" id="SSF48498">
    <property type="entry name" value="Tetracyclin repressor-like, C-terminal domain"/>
    <property type="match status" value="1"/>
</dbReference>
<dbReference type="PROSITE" id="PS50977">
    <property type="entry name" value="HTH_TETR_2"/>
    <property type="match status" value="1"/>
</dbReference>
<dbReference type="RefSeq" id="WP_158869796.1">
    <property type="nucleotide sequence ID" value="NZ_CP046401.1"/>
</dbReference>
<keyword evidence="4" id="KW-0804">Transcription</keyword>
<evidence type="ECO:0000256" key="4">
    <source>
        <dbReference type="ARBA" id="ARBA00023163"/>
    </source>
</evidence>
<organism evidence="7 8">
    <name type="scientific">Maribellus comscasis</name>
    <dbReference type="NCBI Taxonomy" id="2681766"/>
    <lineage>
        <taxon>Bacteria</taxon>
        <taxon>Pseudomonadati</taxon>
        <taxon>Bacteroidota</taxon>
        <taxon>Bacteroidia</taxon>
        <taxon>Marinilabiliales</taxon>
        <taxon>Prolixibacteraceae</taxon>
        <taxon>Maribellus</taxon>
    </lineage>
</organism>
<keyword evidence="3 5" id="KW-0238">DNA-binding</keyword>
<keyword evidence="1" id="KW-0678">Repressor</keyword>
<proteinExistence type="predicted"/>
<dbReference type="Pfam" id="PF00440">
    <property type="entry name" value="TetR_N"/>
    <property type="match status" value="1"/>
</dbReference>
<evidence type="ECO:0000256" key="1">
    <source>
        <dbReference type="ARBA" id="ARBA00022491"/>
    </source>
</evidence>
<dbReference type="AlphaFoldDB" id="A0A6I6JZR5"/>
<reference evidence="7 8" key="1">
    <citation type="submission" date="2019-11" db="EMBL/GenBank/DDBJ databases">
        <authorList>
            <person name="Zheng R.K."/>
            <person name="Sun C.M."/>
        </authorList>
    </citation>
    <scope>NUCLEOTIDE SEQUENCE [LARGE SCALE GENOMIC DNA]</scope>
    <source>
        <strain evidence="7 8">WC007</strain>
    </source>
</reference>